<evidence type="ECO:0000256" key="5">
    <source>
        <dbReference type="ARBA" id="ARBA00022741"/>
    </source>
</evidence>
<evidence type="ECO:0000313" key="13">
    <source>
        <dbReference type="Proteomes" id="UP000662747"/>
    </source>
</evidence>
<dbReference type="GO" id="GO:0016301">
    <property type="term" value="F:kinase activity"/>
    <property type="evidence" value="ECO:0007669"/>
    <property type="project" value="UniProtKB-KW"/>
</dbReference>
<keyword evidence="4" id="KW-0808">Transferase</keyword>
<dbReference type="CDD" id="cd00075">
    <property type="entry name" value="HATPase"/>
    <property type="match status" value="1"/>
</dbReference>
<feature type="transmembrane region" description="Helical" evidence="10">
    <location>
        <begin position="88"/>
        <end position="107"/>
    </location>
</feature>
<evidence type="ECO:0000259" key="11">
    <source>
        <dbReference type="PROSITE" id="PS50109"/>
    </source>
</evidence>
<dbReference type="InterPro" id="IPR036097">
    <property type="entry name" value="HisK_dim/P_sf"/>
</dbReference>
<feature type="transmembrane region" description="Helical" evidence="10">
    <location>
        <begin position="160"/>
        <end position="180"/>
    </location>
</feature>
<dbReference type="EC" id="2.7.13.3" evidence="2"/>
<gene>
    <name evidence="12" type="ORF">JY651_12945</name>
</gene>
<keyword evidence="9" id="KW-0175">Coiled coil</keyword>
<proteinExistence type="predicted"/>
<dbReference type="SUPFAM" id="SSF47384">
    <property type="entry name" value="Homodimeric domain of signal transducing histidine kinase"/>
    <property type="match status" value="1"/>
</dbReference>
<feature type="coiled-coil region" evidence="9">
    <location>
        <begin position="182"/>
        <end position="209"/>
    </location>
</feature>
<dbReference type="PANTHER" id="PTHR43065:SF10">
    <property type="entry name" value="PEROXIDE STRESS-ACTIVATED HISTIDINE KINASE MAK3"/>
    <property type="match status" value="1"/>
</dbReference>
<dbReference type="InterPro" id="IPR036890">
    <property type="entry name" value="HATPase_C_sf"/>
</dbReference>
<evidence type="ECO:0000256" key="7">
    <source>
        <dbReference type="ARBA" id="ARBA00022840"/>
    </source>
</evidence>
<keyword evidence="10" id="KW-0472">Membrane</keyword>
<sequence>MNTVTRRWLQRLGGFASTEGERVAGRLDAIRAGYVFCGILCTACVVLDWAILGRVTLTTLPARCVWGGTMVLLGLFSRTPPDEQSWHATIVAVVTAFCFPVLVLQTGGAQSPLFFWNIAIPLCFMAIAHGDLRAVAVSTVLNAVGVMVIVGSGGGGLVKAALWGGLSVIAGVTGMYGTYAHHRVLQAKLRHERERAETLRQLAESERRRGRFERLALLGQLAAGVAHEINNPLAYVSSNLRYLEEMGARGETCAPEELAEIHRESRLGVARINQIVRDLMSFARDDSSDADTRSSTAEVVAEALRLGRPKLQAGVRVIDEVPAQLAPVRLAKGRFVQVVLNLLTNAVDATAATAAPNGPELRLSAREHEETVILHVEDNGPGIPEHVLERLFEPFFTTKPTGLGTGLGLALCREYVERVGGTITAENREGGGARFIVTLPMERPASLGSVSGPGVAA</sequence>
<evidence type="ECO:0000256" key="10">
    <source>
        <dbReference type="SAM" id="Phobius"/>
    </source>
</evidence>
<accession>A0ABX7P5N1</accession>
<dbReference type="InterPro" id="IPR003661">
    <property type="entry name" value="HisK_dim/P_dom"/>
</dbReference>
<dbReference type="PRINTS" id="PR00344">
    <property type="entry name" value="BCTRLSENSOR"/>
</dbReference>
<dbReference type="Gene3D" id="1.10.287.130">
    <property type="match status" value="1"/>
</dbReference>
<evidence type="ECO:0000256" key="1">
    <source>
        <dbReference type="ARBA" id="ARBA00000085"/>
    </source>
</evidence>
<protein>
    <recommendedName>
        <fullName evidence="2">histidine kinase</fullName>
        <ecNumber evidence="2">2.7.13.3</ecNumber>
    </recommendedName>
</protein>
<dbReference type="InterPro" id="IPR005467">
    <property type="entry name" value="His_kinase_dom"/>
</dbReference>
<organism evidence="12 13">
    <name type="scientific">Pyxidicoccus parkwayensis</name>
    <dbReference type="NCBI Taxonomy" id="2813578"/>
    <lineage>
        <taxon>Bacteria</taxon>
        <taxon>Pseudomonadati</taxon>
        <taxon>Myxococcota</taxon>
        <taxon>Myxococcia</taxon>
        <taxon>Myxococcales</taxon>
        <taxon>Cystobacterineae</taxon>
        <taxon>Myxococcaceae</taxon>
        <taxon>Pyxidicoccus</taxon>
    </lineage>
</organism>
<dbReference type="CDD" id="cd00082">
    <property type="entry name" value="HisKA"/>
    <property type="match status" value="1"/>
</dbReference>
<dbReference type="Proteomes" id="UP000662747">
    <property type="component" value="Chromosome"/>
</dbReference>
<feature type="transmembrane region" description="Helical" evidence="10">
    <location>
        <begin position="135"/>
        <end position="154"/>
    </location>
</feature>
<dbReference type="RefSeq" id="WP_206727327.1">
    <property type="nucleotide sequence ID" value="NZ_CP071090.1"/>
</dbReference>
<feature type="transmembrane region" description="Helical" evidence="10">
    <location>
        <begin position="32"/>
        <end position="52"/>
    </location>
</feature>
<dbReference type="SMART" id="SM00388">
    <property type="entry name" value="HisKA"/>
    <property type="match status" value="1"/>
</dbReference>
<keyword evidence="10" id="KW-1133">Transmembrane helix</keyword>
<evidence type="ECO:0000313" key="12">
    <source>
        <dbReference type="EMBL" id="QSQ25776.1"/>
    </source>
</evidence>
<comment type="catalytic activity">
    <reaction evidence="1">
        <text>ATP + protein L-histidine = ADP + protein N-phospho-L-histidine.</text>
        <dbReference type="EC" id="2.7.13.3"/>
    </reaction>
</comment>
<evidence type="ECO:0000256" key="6">
    <source>
        <dbReference type="ARBA" id="ARBA00022777"/>
    </source>
</evidence>
<feature type="domain" description="Histidine kinase" evidence="11">
    <location>
        <begin position="224"/>
        <end position="443"/>
    </location>
</feature>
<dbReference type="PROSITE" id="PS50109">
    <property type="entry name" value="HIS_KIN"/>
    <property type="match status" value="1"/>
</dbReference>
<dbReference type="Gene3D" id="3.30.565.10">
    <property type="entry name" value="Histidine kinase-like ATPase, C-terminal domain"/>
    <property type="match status" value="1"/>
</dbReference>
<evidence type="ECO:0000256" key="2">
    <source>
        <dbReference type="ARBA" id="ARBA00012438"/>
    </source>
</evidence>
<dbReference type="EMBL" id="CP071090">
    <property type="protein sequence ID" value="QSQ25776.1"/>
    <property type="molecule type" value="Genomic_DNA"/>
</dbReference>
<dbReference type="Pfam" id="PF00512">
    <property type="entry name" value="HisKA"/>
    <property type="match status" value="1"/>
</dbReference>
<name>A0ABX7P5N1_9BACT</name>
<evidence type="ECO:0000256" key="3">
    <source>
        <dbReference type="ARBA" id="ARBA00022553"/>
    </source>
</evidence>
<feature type="transmembrane region" description="Helical" evidence="10">
    <location>
        <begin position="113"/>
        <end position="128"/>
    </location>
</feature>
<keyword evidence="10" id="KW-0812">Transmembrane</keyword>
<evidence type="ECO:0000256" key="8">
    <source>
        <dbReference type="ARBA" id="ARBA00023012"/>
    </source>
</evidence>
<dbReference type="InterPro" id="IPR003594">
    <property type="entry name" value="HATPase_dom"/>
</dbReference>
<keyword evidence="8" id="KW-0902">Two-component regulatory system</keyword>
<keyword evidence="13" id="KW-1185">Reference proteome</keyword>
<dbReference type="InterPro" id="IPR004358">
    <property type="entry name" value="Sig_transdc_His_kin-like_C"/>
</dbReference>
<keyword evidence="7" id="KW-0067">ATP-binding</keyword>
<keyword evidence="6 12" id="KW-0418">Kinase</keyword>
<evidence type="ECO:0000256" key="4">
    <source>
        <dbReference type="ARBA" id="ARBA00022679"/>
    </source>
</evidence>
<dbReference type="SMART" id="SM00387">
    <property type="entry name" value="HATPase_c"/>
    <property type="match status" value="1"/>
</dbReference>
<reference evidence="12 13" key="1">
    <citation type="submission" date="2021-02" db="EMBL/GenBank/DDBJ databases">
        <title>De Novo genome assembly of isolated myxobacteria.</title>
        <authorList>
            <person name="Stevens D.C."/>
        </authorList>
    </citation>
    <scope>NUCLEOTIDE SEQUENCE [LARGE SCALE GENOMIC DNA]</scope>
    <source>
        <strain evidence="13">SCPEA02</strain>
    </source>
</reference>
<keyword evidence="5" id="KW-0547">Nucleotide-binding</keyword>
<keyword evidence="3" id="KW-0597">Phosphoprotein</keyword>
<dbReference type="Pfam" id="PF02518">
    <property type="entry name" value="HATPase_c"/>
    <property type="match status" value="1"/>
</dbReference>
<evidence type="ECO:0000256" key="9">
    <source>
        <dbReference type="SAM" id="Coils"/>
    </source>
</evidence>
<dbReference type="SUPFAM" id="SSF55874">
    <property type="entry name" value="ATPase domain of HSP90 chaperone/DNA topoisomerase II/histidine kinase"/>
    <property type="match status" value="1"/>
</dbReference>
<dbReference type="PANTHER" id="PTHR43065">
    <property type="entry name" value="SENSOR HISTIDINE KINASE"/>
    <property type="match status" value="1"/>
</dbReference>